<dbReference type="Proteomes" id="UP000499080">
    <property type="component" value="Unassembled WGS sequence"/>
</dbReference>
<accession>A0A4Y2CCK6</accession>
<name>A0A4Y2CCK6_ARAVE</name>
<comment type="caution">
    <text evidence="2">The sequence shown here is derived from an EMBL/GenBank/DDBJ whole genome shotgun (WGS) entry which is preliminary data.</text>
</comment>
<dbReference type="AlphaFoldDB" id="A0A4Y2CCK6"/>
<keyword evidence="3" id="KW-1185">Reference proteome</keyword>
<gene>
    <name evidence="2" type="ORF">AVEN_136622_1</name>
</gene>
<protein>
    <submittedName>
        <fullName evidence="2">Uncharacterized protein</fullName>
    </submittedName>
</protein>
<proteinExistence type="predicted"/>
<keyword evidence="1" id="KW-1133">Transmembrane helix</keyword>
<evidence type="ECO:0000313" key="2">
    <source>
        <dbReference type="EMBL" id="GBM01065.1"/>
    </source>
</evidence>
<dbReference type="EMBL" id="BGPR01000164">
    <property type="protein sequence ID" value="GBM01065.1"/>
    <property type="molecule type" value="Genomic_DNA"/>
</dbReference>
<evidence type="ECO:0000256" key="1">
    <source>
        <dbReference type="SAM" id="Phobius"/>
    </source>
</evidence>
<feature type="transmembrane region" description="Helical" evidence="1">
    <location>
        <begin position="20"/>
        <end position="39"/>
    </location>
</feature>
<keyword evidence="1" id="KW-0472">Membrane</keyword>
<sequence length="100" mass="11210">MDVLILKNCRRQRKTNKLTLYFLNLSITKLKVFIPWFPYPCLIFDGNRTKIPSRLAPSLLGGIGGPAVLPVLAVRFYSPAGTFPNLHPARVVWSSLGIED</sequence>
<evidence type="ECO:0000313" key="3">
    <source>
        <dbReference type="Proteomes" id="UP000499080"/>
    </source>
</evidence>
<organism evidence="2 3">
    <name type="scientific">Araneus ventricosus</name>
    <name type="common">Orbweaver spider</name>
    <name type="synonym">Epeira ventricosa</name>
    <dbReference type="NCBI Taxonomy" id="182803"/>
    <lineage>
        <taxon>Eukaryota</taxon>
        <taxon>Metazoa</taxon>
        <taxon>Ecdysozoa</taxon>
        <taxon>Arthropoda</taxon>
        <taxon>Chelicerata</taxon>
        <taxon>Arachnida</taxon>
        <taxon>Araneae</taxon>
        <taxon>Araneomorphae</taxon>
        <taxon>Entelegynae</taxon>
        <taxon>Araneoidea</taxon>
        <taxon>Araneidae</taxon>
        <taxon>Araneus</taxon>
    </lineage>
</organism>
<keyword evidence="1" id="KW-0812">Transmembrane</keyword>
<feature type="transmembrane region" description="Helical" evidence="1">
    <location>
        <begin position="59"/>
        <end position="77"/>
    </location>
</feature>
<reference evidence="2 3" key="1">
    <citation type="journal article" date="2019" name="Sci. Rep.">
        <title>Orb-weaving spider Araneus ventricosus genome elucidates the spidroin gene catalogue.</title>
        <authorList>
            <person name="Kono N."/>
            <person name="Nakamura H."/>
            <person name="Ohtoshi R."/>
            <person name="Moran D.A.P."/>
            <person name="Shinohara A."/>
            <person name="Yoshida Y."/>
            <person name="Fujiwara M."/>
            <person name="Mori M."/>
            <person name="Tomita M."/>
            <person name="Arakawa K."/>
        </authorList>
    </citation>
    <scope>NUCLEOTIDE SEQUENCE [LARGE SCALE GENOMIC DNA]</scope>
</reference>